<dbReference type="InterPro" id="IPR000551">
    <property type="entry name" value="MerR-type_HTH_dom"/>
</dbReference>
<accession>A0A099DB71</accession>
<dbReference type="EMBL" id="JPMV01000006">
    <property type="protein sequence ID" value="KGI82987.1"/>
    <property type="molecule type" value="Genomic_DNA"/>
</dbReference>
<dbReference type="PROSITE" id="PS00552">
    <property type="entry name" value="HTH_MERR_1"/>
    <property type="match status" value="1"/>
</dbReference>
<evidence type="ECO:0000259" key="2">
    <source>
        <dbReference type="PROSITE" id="PS50937"/>
    </source>
</evidence>
<dbReference type="PROSITE" id="PS50937">
    <property type="entry name" value="HTH_MERR_2"/>
    <property type="match status" value="1"/>
</dbReference>
<dbReference type="EMBL" id="CP022752">
    <property type="protein sequence ID" value="ASU77014.1"/>
    <property type="molecule type" value="Genomic_DNA"/>
</dbReference>
<keyword evidence="1" id="KW-0238">DNA-binding</keyword>
<dbReference type="GO" id="GO:0003700">
    <property type="term" value="F:DNA-binding transcription factor activity"/>
    <property type="evidence" value="ECO:0007669"/>
    <property type="project" value="InterPro"/>
</dbReference>
<dbReference type="Gene3D" id="1.10.1660.10">
    <property type="match status" value="1"/>
</dbReference>
<reference evidence="3 6" key="2">
    <citation type="submission" date="2017-08" db="EMBL/GenBank/DDBJ databases">
        <title>The complete genome sequence of moderately halophilic actinomycete Actinopolyspora erythraea YIM 90600, the producer of novel erythromycin, novel actinopolysporins A-C and tubercidin.</title>
        <authorList>
            <person name="Yin M."/>
            <person name="Tang S."/>
        </authorList>
    </citation>
    <scope>NUCLEOTIDE SEQUENCE [LARGE SCALE GENOMIC DNA]</scope>
    <source>
        <strain evidence="3 6">YIM 90600</strain>
    </source>
</reference>
<reference evidence="4 5" key="1">
    <citation type="journal article" date="2014" name="PLoS ONE">
        <title>Identification and Characterization of a New Erythromycin Biosynthetic Gene Cluster in Actinopolyspora erythraea YIM90600, a Novel Erythronolide-Producing Halophilic Actinomycete Isolated from Salt Field.</title>
        <authorList>
            <person name="Chen D."/>
            <person name="Feng J."/>
            <person name="Huang L."/>
            <person name="Zhang Q."/>
            <person name="Wu J."/>
            <person name="Zhu X."/>
            <person name="Duan Y."/>
            <person name="Xu Z."/>
        </authorList>
    </citation>
    <scope>NUCLEOTIDE SEQUENCE [LARGE SCALE GENOMIC DNA]</scope>
    <source>
        <strain evidence="4 5">YIM90600</strain>
    </source>
</reference>
<dbReference type="PANTHER" id="PTHR30204">
    <property type="entry name" value="REDOX-CYCLING DRUG-SENSING TRANSCRIPTIONAL ACTIVATOR SOXR"/>
    <property type="match status" value="1"/>
</dbReference>
<dbReference type="PANTHER" id="PTHR30204:SF93">
    <property type="entry name" value="HTH MERR-TYPE DOMAIN-CONTAINING PROTEIN"/>
    <property type="match status" value="1"/>
</dbReference>
<dbReference type="AlphaFoldDB" id="A0A099DB71"/>
<protein>
    <submittedName>
        <fullName evidence="3">MerR family transcriptional regulator</fullName>
    </submittedName>
</protein>
<dbReference type="Proteomes" id="UP000029737">
    <property type="component" value="Unassembled WGS sequence"/>
</dbReference>
<dbReference type="InterPro" id="IPR047057">
    <property type="entry name" value="MerR_fam"/>
</dbReference>
<dbReference type="eggNOG" id="COG0789">
    <property type="taxonomic scope" value="Bacteria"/>
</dbReference>
<organism evidence="3 6">
    <name type="scientific">Actinopolyspora erythraea</name>
    <dbReference type="NCBI Taxonomy" id="414996"/>
    <lineage>
        <taxon>Bacteria</taxon>
        <taxon>Bacillati</taxon>
        <taxon>Actinomycetota</taxon>
        <taxon>Actinomycetes</taxon>
        <taxon>Actinopolysporales</taxon>
        <taxon>Actinopolysporaceae</taxon>
        <taxon>Actinopolyspora</taxon>
    </lineage>
</organism>
<evidence type="ECO:0000256" key="1">
    <source>
        <dbReference type="ARBA" id="ARBA00023125"/>
    </source>
</evidence>
<dbReference type="SUPFAM" id="SSF46955">
    <property type="entry name" value="Putative DNA-binding domain"/>
    <property type="match status" value="1"/>
</dbReference>
<dbReference type="Pfam" id="PF13411">
    <property type="entry name" value="MerR_1"/>
    <property type="match status" value="1"/>
</dbReference>
<feature type="domain" description="HTH merR-type" evidence="2">
    <location>
        <begin position="5"/>
        <end position="74"/>
    </location>
</feature>
<proteinExistence type="predicted"/>
<dbReference type="PRINTS" id="PR00040">
    <property type="entry name" value="HTHMERR"/>
</dbReference>
<dbReference type="OrthoDB" id="9809391at2"/>
<dbReference type="RefSeq" id="WP_043569579.1">
    <property type="nucleotide sequence ID" value="NZ_CP022752.1"/>
</dbReference>
<dbReference type="HOGENOM" id="CLU_060077_2_1_11"/>
<keyword evidence="5" id="KW-1185">Reference proteome</keyword>
<sequence>MVDGHMQIGEVAERCGLSLRTIRYYEEVGLVAPSARSQGGFRLYTEADLRRLTVIKRMKPLGLQLEEMRELLELLSREPTELTARERERLRDFQGKADEQCDRLRTRLRTAEEFADTLHDRLSG</sequence>
<dbReference type="Proteomes" id="UP000215043">
    <property type="component" value="Chromosome"/>
</dbReference>
<evidence type="ECO:0000313" key="5">
    <source>
        <dbReference type="Proteomes" id="UP000029737"/>
    </source>
</evidence>
<evidence type="ECO:0000313" key="4">
    <source>
        <dbReference type="EMBL" id="KGI82987.1"/>
    </source>
</evidence>
<dbReference type="GO" id="GO:0003677">
    <property type="term" value="F:DNA binding"/>
    <property type="evidence" value="ECO:0007669"/>
    <property type="project" value="UniProtKB-KW"/>
</dbReference>
<dbReference type="KEGG" id="aey:CDG81_00205"/>
<dbReference type="InterPro" id="IPR009061">
    <property type="entry name" value="DNA-bd_dom_put_sf"/>
</dbReference>
<evidence type="ECO:0000313" key="6">
    <source>
        <dbReference type="Proteomes" id="UP000215043"/>
    </source>
</evidence>
<dbReference type="SMART" id="SM00422">
    <property type="entry name" value="HTH_MERR"/>
    <property type="match status" value="1"/>
</dbReference>
<gene>
    <name evidence="3" type="ORF">CDG81_00205</name>
    <name evidence="4" type="ORF">IL38_01465</name>
</gene>
<evidence type="ECO:0000313" key="3">
    <source>
        <dbReference type="EMBL" id="ASU77014.1"/>
    </source>
</evidence>
<name>A0A099DB71_9ACTN</name>